<dbReference type="EMBL" id="JBJQOH010000003">
    <property type="protein sequence ID" value="KAL3693144.1"/>
    <property type="molecule type" value="Genomic_DNA"/>
</dbReference>
<evidence type="ECO:0000313" key="3">
    <source>
        <dbReference type="Proteomes" id="UP001633002"/>
    </source>
</evidence>
<feature type="region of interest" description="Disordered" evidence="1">
    <location>
        <begin position="1"/>
        <end position="39"/>
    </location>
</feature>
<dbReference type="Proteomes" id="UP001633002">
    <property type="component" value="Unassembled WGS sequence"/>
</dbReference>
<evidence type="ECO:0000313" key="2">
    <source>
        <dbReference type="EMBL" id="KAL3693144.1"/>
    </source>
</evidence>
<accession>A0ABD3HRH9</accession>
<feature type="compositionally biased region" description="Basic and acidic residues" evidence="1">
    <location>
        <begin position="26"/>
        <end position="38"/>
    </location>
</feature>
<reference evidence="2 3" key="1">
    <citation type="submission" date="2024-09" db="EMBL/GenBank/DDBJ databases">
        <title>Chromosome-scale assembly of Riccia sorocarpa.</title>
        <authorList>
            <person name="Paukszto L."/>
        </authorList>
    </citation>
    <scope>NUCLEOTIDE SEQUENCE [LARGE SCALE GENOMIC DNA]</scope>
    <source>
        <strain evidence="2">LP-2024</strain>
        <tissue evidence="2">Aerial parts of the thallus</tissue>
    </source>
</reference>
<proteinExistence type="predicted"/>
<gene>
    <name evidence="2" type="ORF">R1sor_006795</name>
</gene>
<feature type="region of interest" description="Disordered" evidence="1">
    <location>
        <begin position="58"/>
        <end position="128"/>
    </location>
</feature>
<feature type="compositionally biased region" description="Polar residues" evidence="1">
    <location>
        <begin position="58"/>
        <end position="74"/>
    </location>
</feature>
<name>A0ABD3HRH9_9MARC</name>
<feature type="compositionally biased region" description="Polar residues" evidence="1">
    <location>
        <begin position="15"/>
        <end position="24"/>
    </location>
</feature>
<organism evidence="2 3">
    <name type="scientific">Riccia sorocarpa</name>
    <dbReference type="NCBI Taxonomy" id="122646"/>
    <lineage>
        <taxon>Eukaryota</taxon>
        <taxon>Viridiplantae</taxon>
        <taxon>Streptophyta</taxon>
        <taxon>Embryophyta</taxon>
        <taxon>Marchantiophyta</taxon>
        <taxon>Marchantiopsida</taxon>
        <taxon>Marchantiidae</taxon>
        <taxon>Marchantiales</taxon>
        <taxon>Ricciaceae</taxon>
        <taxon>Riccia</taxon>
    </lineage>
</organism>
<dbReference type="AlphaFoldDB" id="A0ABD3HRH9"/>
<comment type="caution">
    <text evidence="2">The sequence shown here is derived from an EMBL/GenBank/DDBJ whole genome shotgun (WGS) entry which is preliminary data.</text>
</comment>
<evidence type="ECO:0000256" key="1">
    <source>
        <dbReference type="SAM" id="MobiDB-lite"/>
    </source>
</evidence>
<protein>
    <submittedName>
        <fullName evidence="2">Uncharacterized protein</fullName>
    </submittedName>
</protein>
<keyword evidence="3" id="KW-1185">Reference proteome</keyword>
<sequence>MAKMNEAIDLPPDGTKSTASTSYSALRDEEKRVEKEEVTEVPIPWRTSRRLQEATLKSFQERSGSNGVRASTMSVGKKEKETSSFIRSEGSRSVKRHHSPTEPVTEIDESEKEISENKPNSVTPLPPSCINSGRKWRKTVHFANPVSVNIEEQRQINTAVLVSNIRNPAASTNDVELGTKKQSTAATPSSNLGNIDSMHLQPQACSYKLPLSCFDLLCNHVGPKGWRCYRVRFVGESFCSLHRSPVTFTNSTCIKALLNLNKACASPCT</sequence>